<dbReference type="Pfam" id="PF03237">
    <property type="entry name" value="Terminase_6N"/>
    <property type="match status" value="1"/>
</dbReference>
<dbReference type="InterPro" id="IPR035421">
    <property type="entry name" value="Terminase_6C"/>
</dbReference>
<evidence type="ECO:0000259" key="3">
    <source>
        <dbReference type="Pfam" id="PF17289"/>
    </source>
</evidence>
<keyword evidence="5" id="KW-1185">Reference proteome</keyword>
<accession>A0ABR9PIM6</accession>
<dbReference type="InterPro" id="IPR027417">
    <property type="entry name" value="P-loop_NTPase"/>
</dbReference>
<dbReference type="Proteomes" id="UP001516472">
    <property type="component" value="Unassembled WGS sequence"/>
</dbReference>
<sequence>MVASAAVLEEGERLLEGITVITSETHGRYSRVQRLALEARRRAGKPTSIADALALTAQELVVLFYESEYSLRPVQRPPSDYRTFFFMGGRGTGKTFAGSAAVIDEARADPEARILIVGPTYSEIVKNQIEGTSGILALSPPWFYPRLEKSKRRLVWPNGAQATWLPAKNADKFRGHQYTFIWADEPVAWKGDAIAVYKECRAVNRLLSSRMRRLGLCARMVITTTPAPTPLFREMLSDREGLVLARSSTLENKENLDPAYLRYVRRVMNTTEGKREFRGELSFSMDPALYRRVNWNATRVGTKAKPRPAEFDFIVVSVDPATGEKKSADLHGIVVVGVREEADGLDHVYVLQDASLQSPEPSAWAKKAVDCLRAWEPLAKKDGRGRPKAWIFAETNTGGSMVKSTIRQVAKVKVKTERAMQSKAERAAPVSAMAEAGLVHMVGKHKKLEEQLGKFTGQEGGHGRDDRADAFAWPIYKYVCKKKKNAGAAERQRGTEDAVFEETDDDTD</sequence>
<feature type="compositionally biased region" description="Acidic residues" evidence="2">
    <location>
        <begin position="498"/>
        <end position="508"/>
    </location>
</feature>
<feature type="region of interest" description="Disordered" evidence="2">
    <location>
        <begin position="484"/>
        <end position="508"/>
    </location>
</feature>
<gene>
    <name evidence="4" type="ORF">G4177_06155</name>
</gene>
<evidence type="ECO:0000256" key="2">
    <source>
        <dbReference type="SAM" id="MobiDB-lite"/>
    </source>
</evidence>
<organism evidence="4 5">
    <name type="scientific">Corallococcus soli</name>
    <dbReference type="NCBI Taxonomy" id="2710757"/>
    <lineage>
        <taxon>Bacteria</taxon>
        <taxon>Pseudomonadati</taxon>
        <taxon>Myxococcota</taxon>
        <taxon>Myxococcia</taxon>
        <taxon>Myxococcales</taxon>
        <taxon>Cystobacterineae</taxon>
        <taxon>Myxococcaceae</taxon>
        <taxon>Corallococcus</taxon>
    </lineage>
</organism>
<reference evidence="4 5" key="1">
    <citation type="submission" date="2020-02" db="EMBL/GenBank/DDBJ databases">
        <authorList>
            <person name="Babadi Z.K."/>
            <person name="Risdian C."/>
            <person name="Ebrahimipour G.H."/>
            <person name="Wink J."/>
        </authorList>
    </citation>
    <scope>NUCLEOTIDE SEQUENCE [LARGE SCALE GENOMIC DNA]</scope>
    <source>
        <strain evidence="4 5">ZKHCc1 1396</strain>
    </source>
</reference>
<keyword evidence="1" id="KW-1188">Viral release from host cell</keyword>
<dbReference type="Pfam" id="PF17289">
    <property type="entry name" value="Terminase_6C"/>
    <property type="match status" value="1"/>
</dbReference>
<evidence type="ECO:0000256" key="1">
    <source>
        <dbReference type="ARBA" id="ARBA00022612"/>
    </source>
</evidence>
<evidence type="ECO:0000313" key="4">
    <source>
        <dbReference type="EMBL" id="MBE4747761.1"/>
    </source>
</evidence>
<evidence type="ECO:0000313" key="5">
    <source>
        <dbReference type="Proteomes" id="UP001516472"/>
    </source>
</evidence>
<proteinExistence type="predicted"/>
<comment type="caution">
    <text evidence="4">The sequence shown here is derived from an EMBL/GenBank/DDBJ whole genome shotgun (WGS) entry which is preliminary data.</text>
</comment>
<feature type="domain" description="Terminase large subunit gp17-like C-terminal" evidence="3">
    <location>
        <begin position="317"/>
        <end position="473"/>
    </location>
</feature>
<dbReference type="RefSeq" id="WP_193347117.1">
    <property type="nucleotide sequence ID" value="NZ_CBCSIP010000104.1"/>
</dbReference>
<dbReference type="EMBL" id="JAAIYO010000001">
    <property type="protein sequence ID" value="MBE4747761.1"/>
    <property type="molecule type" value="Genomic_DNA"/>
</dbReference>
<protein>
    <submittedName>
        <fullName evidence="4">DNA-packaging protein</fullName>
    </submittedName>
</protein>
<dbReference type="Gene3D" id="3.40.50.300">
    <property type="entry name" value="P-loop containing nucleotide triphosphate hydrolases"/>
    <property type="match status" value="1"/>
</dbReference>
<name>A0ABR9PIM6_9BACT</name>